<keyword evidence="1" id="KW-0812">Transmembrane</keyword>
<evidence type="ECO:0000256" key="1">
    <source>
        <dbReference type="SAM" id="Phobius"/>
    </source>
</evidence>
<accession>A0A2X2CFM9</accession>
<protein>
    <submittedName>
        <fullName evidence="2">Uncharacterized protein</fullName>
    </submittedName>
</protein>
<proteinExistence type="predicted"/>
<sequence>MLREPTPKWRQASLVLIITTIVLVLPNLTRLLGG</sequence>
<evidence type="ECO:0000313" key="3">
    <source>
        <dbReference type="Proteomes" id="UP000250443"/>
    </source>
</evidence>
<keyword evidence="1" id="KW-1133">Transmembrane helix</keyword>
<gene>
    <name evidence="2" type="ORF">NCTC11842_01846</name>
</gene>
<dbReference type="Proteomes" id="UP000250443">
    <property type="component" value="Unassembled WGS sequence"/>
</dbReference>
<dbReference type="AlphaFoldDB" id="A0A2X2CFM9"/>
<reference evidence="2 3" key="1">
    <citation type="submission" date="2018-06" db="EMBL/GenBank/DDBJ databases">
        <authorList>
            <consortium name="Pathogen Informatics"/>
            <person name="Doyle S."/>
        </authorList>
    </citation>
    <scope>NUCLEOTIDE SEQUENCE [LARGE SCALE GENOMIC DNA]</scope>
    <source>
        <strain evidence="2 3">NCTC11842</strain>
    </source>
</reference>
<name>A0A2X2CFM9_PSELU</name>
<keyword evidence="1" id="KW-0472">Membrane</keyword>
<evidence type="ECO:0000313" key="2">
    <source>
        <dbReference type="EMBL" id="SPZ05923.1"/>
    </source>
</evidence>
<feature type="transmembrane region" description="Helical" evidence="1">
    <location>
        <begin position="12"/>
        <end position="32"/>
    </location>
</feature>
<dbReference type="EMBL" id="UAUF01000011">
    <property type="protein sequence ID" value="SPZ05923.1"/>
    <property type="molecule type" value="Genomic_DNA"/>
</dbReference>
<organism evidence="2 3">
    <name type="scientific">Pseudomonas luteola</name>
    <dbReference type="NCBI Taxonomy" id="47886"/>
    <lineage>
        <taxon>Bacteria</taxon>
        <taxon>Pseudomonadati</taxon>
        <taxon>Pseudomonadota</taxon>
        <taxon>Gammaproteobacteria</taxon>
        <taxon>Pseudomonadales</taxon>
        <taxon>Pseudomonadaceae</taxon>
        <taxon>Pseudomonas</taxon>
    </lineage>
</organism>